<evidence type="ECO:0000256" key="2">
    <source>
        <dbReference type="ARBA" id="ARBA00009285"/>
    </source>
</evidence>
<evidence type="ECO:0000259" key="8">
    <source>
        <dbReference type="PROSITE" id="PS50177"/>
    </source>
</evidence>
<dbReference type="SUPFAM" id="SSF54427">
    <property type="entry name" value="NTF2-like"/>
    <property type="match status" value="1"/>
</dbReference>
<dbReference type="PROSITE" id="PS50177">
    <property type="entry name" value="NTF2_DOMAIN"/>
    <property type="match status" value="1"/>
</dbReference>
<evidence type="ECO:0000313" key="11">
    <source>
        <dbReference type="Proteomes" id="UP000037069"/>
    </source>
</evidence>
<dbReference type="SUPFAM" id="SSF46934">
    <property type="entry name" value="UBA-like"/>
    <property type="match status" value="1"/>
</dbReference>
<evidence type="ECO:0000256" key="7">
    <source>
        <dbReference type="ARBA" id="ARBA00023242"/>
    </source>
</evidence>
<dbReference type="Gene3D" id="3.10.450.50">
    <property type="match status" value="1"/>
</dbReference>
<dbReference type="OrthoDB" id="25872at2759"/>
<dbReference type="GO" id="GO:0005634">
    <property type="term" value="C:nucleus"/>
    <property type="evidence" value="ECO:0007669"/>
    <property type="project" value="UniProtKB-SubCell"/>
</dbReference>
<sequence>MSTLKCPDEVLHFPNHMSIEINYRNAITYYKCKQYDEKVMNQGFIWHQIVVQHYGKLMGIEGKYAILEAIFAAVEGEEFYPVAYRRGNKEDRFLVRQCQPAMDKLFARNLCLHLPKGVVIHLKVQLNVGEFKYGQVSPISQVTKALNALYGRMEHRNGEDGILNLSLFAQNPEFYDVVVNLSNRGVLERVCDLIYRNDEQFRTINGIILSSNEINTLAPLKLFSGVQFAILDLSDNLLRSPSRTCRDLEPLKADELMLQGNPLTKAVTYPECLRPVLKNFKKIDGIPSENLSSDYTPLDNLMQTESEGYRIDWSNKTDINKFENSTDWHAFMIPDEKHQFSKEEIFDYFFLTISNNLSDIYPCYYKFNSGEHQFLVRNCFSQIKHLVDTCNLEIKIPRLEAPPPPTNTTTDFTPQLHMDKTVVYYLMMNISPFKKGQLEPMECIEKALNRRFSAMDRMLDLNNFQNIEGLENIVINLSSPKILTRVLMQASRKFLSTCIELRLAHNKILSANFSKVLAMMSNLKAIDLGNNWIHDLYDIKDIGVLGIRSLRLDGNPLCSKYCFAGEYIKTVKKYFPDLKVLDNVEITAKGNLTSQKNFLCDTAGYDFVNEFVTRYFQTYENDRVYLKDLYHPKSVLTLTCNYNLAKLPAQNSKRILKYLNVSRNILKIEFNRAYTSMYFGPSEIIRVLMELPGTTHDMLTFSTDCMVYNENMIVITVNGVYLDQAPSIMETDILMGFSRTFILKPVKRNAGPLKMITNYQIINDQLNVFTPTATQTKIAFKYFKSEDKSKKDELTLNDKEALLVMFQEATSLKSIWCTRCLDEANWNFENALEIFLQLSEKKEIPDTAFN</sequence>
<keyword evidence="5" id="KW-0677">Repeat</keyword>
<dbReference type="Proteomes" id="UP000037069">
    <property type="component" value="Unassembled WGS sequence"/>
</dbReference>
<evidence type="ECO:0000256" key="1">
    <source>
        <dbReference type="ARBA" id="ARBA00004123"/>
    </source>
</evidence>
<dbReference type="Gene3D" id="3.80.10.10">
    <property type="entry name" value="Ribonuclease Inhibitor"/>
    <property type="match status" value="2"/>
</dbReference>
<organism evidence="10 11">
    <name type="scientific">Lucilia cuprina</name>
    <name type="common">Green bottle fly</name>
    <name type="synonym">Australian sheep blowfly</name>
    <dbReference type="NCBI Taxonomy" id="7375"/>
    <lineage>
        <taxon>Eukaryota</taxon>
        <taxon>Metazoa</taxon>
        <taxon>Ecdysozoa</taxon>
        <taxon>Arthropoda</taxon>
        <taxon>Hexapoda</taxon>
        <taxon>Insecta</taxon>
        <taxon>Pterygota</taxon>
        <taxon>Neoptera</taxon>
        <taxon>Endopterygota</taxon>
        <taxon>Diptera</taxon>
        <taxon>Brachycera</taxon>
        <taxon>Muscomorpha</taxon>
        <taxon>Oestroidea</taxon>
        <taxon>Calliphoridae</taxon>
        <taxon>Luciliinae</taxon>
        <taxon>Lucilia</taxon>
    </lineage>
</organism>
<dbReference type="PANTHER" id="PTHR10662">
    <property type="entry name" value="NUCLEAR RNA EXPORT FACTOR"/>
    <property type="match status" value="1"/>
</dbReference>
<keyword evidence="4" id="KW-0433">Leucine-rich repeat</keyword>
<proteinExistence type="inferred from homology"/>
<comment type="similarity">
    <text evidence="2">Belongs to the NXF family.</text>
</comment>
<dbReference type="PROSITE" id="PS51281">
    <property type="entry name" value="TAP_C"/>
    <property type="match status" value="1"/>
</dbReference>
<dbReference type="InterPro" id="IPR030217">
    <property type="entry name" value="NXF_fam"/>
</dbReference>
<dbReference type="AlphaFoldDB" id="A0A0L0C220"/>
<dbReference type="CDD" id="cd14342">
    <property type="entry name" value="UBA_TAP-C"/>
    <property type="match status" value="1"/>
</dbReference>
<dbReference type="Gene3D" id="1.10.8.10">
    <property type="entry name" value="DNA helicase RuvA subunit, C-terminal domain"/>
    <property type="match status" value="1"/>
</dbReference>
<dbReference type="EMBL" id="JRES01000997">
    <property type="protein sequence ID" value="KNC26297.1"/>
    <property type="molecule type" value="Genomic_DNA"/>
</dbReference>
<feature type="domain" description="TAP-C" evidence="9">
    <location>
        <begin position="797"/>
        <end position="850"/>
    </location>
</feature>
<dbReference type="PANTHER" id="PTHR10662:SF22">
    <property type="entry name" value="NUCLEAR RNA EXPORT FACTOR 1"/>
    <property type="match status" value="1"/>
</dbReference>
<evidence type="ECO:0000256" key="4">
    <source>
        <dbReference type="ARBA" id="ARBA00022614"/>
    </source>
</evidence>
<dbReference type="GO" id="GO:0016973">
    <property type="term" value="P:poly(A)+ mRNA export from nucleus"/>
    <property type="evidence" value="ECO:0007669"/>
    <property type="project" value="TreeGrafter"/>
</dbReference>
<evidence type="ECO:0000256" key="3">
    <source>
        <dbReference type="ARBA" id="ARBA00022448"/>
    </source>
</evidence>
<dbReference type="Pfam" id="PF03943">
    <property type="entry name" value="TAP_C"/>
    <property type="match status" value="1"/>
</dbReference>
<dbReference type="Pfam" id="PF22602">
    <property type="entry name" value="NXF_NTF2"/>
    <property type="match status" value="1"/>
</dbReference>
<evidence type="ECO:0000313" key="10">
    <source>
        <dbReference type="EMBL" id="KNC26297.1"/>
    </source>
</evidence>
<comment type="caution">
    <text evidence="10">The sequence shown here is derived from an EMBL/GenBank/DDBJ whole genome shotgun (WGS) entry which is preliminary data.</text>
</comment>
<dbReference type="Pfam" id="PF24048">
    <property type="entry name" value="LRR_NXF1-5"/>
    <property type="match status" value="1"/>
</dbReference>
<dbReference type="SUPFAM" id="SSF52058">
    <property type="entry name" value="L domain-like"/>
    <property type="match status" value="2"/>
</dbReference>
<dbReference type="InterPro" id="IPR032710">
    <property type="entry name" value="NTF2-like_dom_sf"/>
</dbReference>
<accession>A0A0L0C220</accession>
<name>A0A0L0C220_LUCCU</name>
<dbReference type="InterPro" id="IPR002075">
    <property type="entry name" value="NTF2_dom"/>
</dbReference>
<dbReference type="InterPro" id="IPR005637">
    <property type="entry name" value="TAP_C_dom"/>
</dbReference>
<keyword evidence="7" id="KW-0539">Nucleus</keyword>
<dbReference type="GO" id="GO:0003723">
    <property type="term" value="F:RNA binding"/>
    <property type="evidence" value="ECO:0007669"/>
    <property type="project" value="TreeGrafter"/>
</dbReference>
<feature type="domain" description="NTF2" evidence="8">
    <location>
        <begin position="607"/>
        <end position="768"/>
    </location>
</feature>
<gene>
    <name evidence="10" type="ORF">FF38_01170</name>
</gene>
<evidence type="ECO:0000256" key="6">
    <source>
        <dbReference type="ARBA" id="ARBA00022816"/>
    </source>
</evidence>
<dbReference type="InterPro" id="IPR057125">
    <property type="entry name" value="NXF1/2/3/5-like_LRR"/>
</dbReference>
<dbReference type="OMA" id="ERFNIMN"/>
<comment type="subcellular location">
    <subcellularLocation>
        <location evidence="1">Nucleus</location>
    </subcellularLocation>
</comment>
<evidence type="ECO:0000259" key="9">
    <source>
        <dbReference type="PROSITE" id="PS51281"/>
    </source>
</evidence>
<evidence type="ECO:0000256" key="5">
    <source>
        <dbReference type="ARBA" id="ARBA00022737"/>
    </source>
</evidence>
<keyword evidence="11" id="KW-1185">Reference proteome</keyword>
<dbReference type="InterPro" id="IPR009060">
    <property type="entry name" value="UBA-like_sf"/>
</dbReference>
<dbReference type="InterPro" id="IPR032675">
    <property type="entry name" value="LRR_dom_sf"/>
</dbReference>
<dbReference type="STRING" id="7375.A0A0L0C220"/>
<dbReference type="InterPro" id="IPR018222">
    <property type="entry name" value="Nuclear_transport_factor_2_euk"/>
</dbReference>
<keyword evidence="6" id="KW-0509">mRNA transport</keyword>
<protein>
    <submittedName>
        <fullName evidence="10">Nuclear RNA export factor 2</fullName>
    </submittedName>
</protein>
<keyword evidence="3" id="KW-0813">Transport</keyword>
<reference evidence="10 11" key="1">
    <citation type="journal article" date="2015" name="Nat. Commun.">
        <title>Lucilia cuprina genome unlocks parasitic fly biology to underpin future interventions.</title>
        <authorList>
            <person name="Anstead C.A."/>
            <person name="Korhonen P.K."/>
            <person name="Young N.D."/>
            <person name="Hall R.S."/>
            <person name="Jex A.R."/>
            <person name="Murali S.C."/>
            <person name="Hughes D.S."/>
            <person name="Lee S.F."/>
            <person name="Perry T."/>
            <person name="Stroehlein A.J."/>
            <person name="Ansell B.R."/>
            <person name="Breugelmans B."/>
            <person name="Hofmann A."/>
            <person name="Qu J."/>
            <person name="Dugan S."/>
            <person name="Lee S.L."/>
            <person name="Chao H."/>
            <person name="Dinh H."/>
            <person name="Han Y."/>
            <person name="Doddapaneni H.V."/>
            <person name="Worley K.C."/>
            <person name="Muzny D.M."/>
            <person name="Ioannidis P."/>
            <person name="Waterhouse R.M."/>
            <person name="Zdobnov E.M."/>
            <person name="James P.J."/>
            <person name="Bagnall N.H."/>
            <person name="Kotze A.C."/>
            <person name="Gibbs R.A."/>
            <person name="Richards S."/>
            <person name="Batterham P."/>
            <person name="Gasser R.B."/>
        </authorList>
    </citation>
    <scope>NUCLEOTIDE SEQUENCE [LARGE SCALE GENOMIC DNA]</scope>
    <source>
        <strain evidence="10 11">LS</strain>
        <tissue evidence="10">Full body</tissue>
    </source>
</reference>
<dbReference type="SMART" id="SM00804">
    <property type="entry name" value="TAP_C"/>
    <property type="match status" value="1"/>
</dbReference>